<proteinExistence type="predicted"/>
<dbReference type="EMBL" id="QGMH01000094">
    <property type="protein sequence ID" value="TVY25490.1"/>
    <property type="molecule type" value="Genomic_DNA"/>
</dbReference>
<feature type="chain" id="PRO_5034644607" evidence="1">
    <location>
        <begin position="22"/>
        <end position="70"/>
    </location>
</feature>
<name>A0A8H8R0F3_9HELO</name>
<dbReference type="GeneID" id="41985939"/>
<comment type="caution">
    <text evidence="2">The sequence shown here is derived from an EMBL/GenBank/DDBJ whole genome shotgun (WGS) entry which is preliminary data.</text>
</comment>
<keyword evidence="3" id="KW-1185">Reference proteome</keyword>
<gene>
    <name evidence="2" type="ORF">LHYA1_G005741</name>
</gene>
<organism evidence="2 3">
    <name type="scientific">Lachnellula hyalina</name>
    <dbReference type="NCBI Taxonomy" id="1316788"/>
    <lineage>
        <taxon>Eukaryota</taxon>
        <taxon>Fungi</taxon>
        <taxon>Dikarya</taxon>
        <taxon>Ascomycota</taxon>
        <taxon>Pezizomycotina</taxon>
        <taxon>Leotiomycetes</taxon>
        <taxon>Helotiales</taxon>
        <taxon>Lachnaceae</taxon>
        <taxon>Lachnellula</taxon>
    </lineage>
</organism>
<dbReference type="AlphaFoldDB" id="A0A8H8R0F3"/>
<evidence type="ECO:0000256" key="1">
    <source>
        <dbReference type="SAM" id="SignalP"/>
    </source>
</evidence>
<dbReference type="Proteomes" id="UP000431533">
    <property type="component" value="Unassembled WGS sequence"/>
</dbReference>
<accession>A0A8H8R0F3</accession>
<reference evidence="2 3" key="1">
    <citation type="submission" date="2018-05" db="EMBL/GenBank/DDBJ databases">
        <title>Genome sequencing and assembly of the regulated plant pathogen Lachnellula willkommii and related sister species for the development of diagnostic species identification markers.</title>
        <authorList>
            <person name="Giroux E."/>
            <person name="Bilodeau G."/>
        </authorList>
    </citation>
    <scope>NUCLEOTIDE SEQUENCE [LARGE SCALE GENOMIC DNA]</scope>
    <source>
        <strain evidence="2 3">CBS 185.66</strain>
    </source>
</reference>
<feature type="signal peptide" evidence="1">
    <location>
        <begin position="1"/>
        <end position="21"/>
    </location>
</feature>
<evidence type="ECO:0000313" key="3">
    <source>
        <dbReference type="Proteomes" id="UP000431533"/>
    </source>
</evidence>
<dbReference type="RefSeq" id="XP_031004278.1">
    <property type="nucleotide sequence ID" value="XM_031150685.1"/>
</dbReference>
<keyword evidence="1" id="KW-0732">Signal</keyword>
<evidence type="ECO:0000313" key="2">
    <source>
        <dbReference type="EMBL" id="TVY25490.1"/>
    </source>
</evidence>
<protein>
    <submittedName>
        <fullName evidence="2">Uncharacterized protein</fullName>
    </submittedName>
</protein>
<sequence>MPTPQSLLSLFVGLKWRAVMARSEAAKKASSKEGNANANFGVATGRSGESAIPYIYLDIAILYFFGGNYT</sequence>